<sequence length="367" mass="39587">MAGGFNTYGDVLKTADKVPVDAVWDEALRAVEAYNREKRSIVQLLSYETTVPGDYVPQSLQAGVLEDESEFGVPRSIGPGPKPLLVGYTMLDKGAATRFTWKYVREATSEQYVSDIRQAFNADSRTVTEMVLNRLFNPAPETNGEGYQCYGLYTGADSITPPTFMGKSFASDHVHVLASGSATLDSEDIELLQDHVLEHGYGGPGGTGQLLLLVNPAEGRIISRFRAGVENNNGKKANYDFIPAKSAPSYLTDLQIVGSLPPEDVNGIPVLGSYYRAYVLESFLVPLGYVACVATAGVDNPGNVIGRRTHPDPAWQGLKLIPGHFQNYPIVESFYHRTLGVGVRHRGAAAVLQVTAGSYAVPTIIGG</sequence>
<accession>A0ACD1FLA9</accession>
<proteinExistence type="predicted"/>
<name>A0ACD1FLA9_MYCFR</name>
<dbReference type="EMBL" id="CP081673">
    <property type="protein sequence ID" value="QZH67702.1"/>
    <property type="molecule type" value="Genomic_DNA"/>
</dbReference>
<protein>
    <submittedName>
        <fullName evidence="1">Uncharacterized protein</fullName>
    </submittedName>
</protein>
<keyword evidence="2" id="KW-1185">Reference proteome</keyword>
<evidence type="ECO:0000313" key="2">
    <source>
        <dbReference type="Proteomes" id="UP000825598"/>
    </source>
</evidence>
<reference evidence="1" key="1">
    <citation type="submission" date="2021-07" db="EMBL/GenBank/DDBJ databases">
        <title>Complete Genome Sequences of Mycobacterium farcinogenes Isolated from Clinical Specimens from Patients in Thailand.</title>
        <authorList>
            <person name="Sodsai P."/>
        </authorList>
    </citation>
    <scope>NUCLEOTIDE SEQUENCE</scope>
    <source>
        <strain evidence="1">BKK/CU-MFGFA-001</strain>
    </source>
</reference>
<dbReference type="Proteomes" id="UP000825598">
    <property type="component" value="Chromosome"/>
</dbReference>
<organism evidence="1 2">
    <name type="scientific">Mycolicibacterium farcinogenes</name>
    <name type="common">Mycobacterium farcinogenes</name>
    <dbReference type="NCBI Taxonomy" id="1802"/>
    <lineage>
        <taxon>Bacteria</taxon>
        <taxon>Bacillati</taxon>
        <taxon>Actinomycetota</taxon>
        <taxon>Actinomycetes</taxon>
        <taxon>Mycobacteriales</taxon>
        <taxon>Mycobacteriaceae</taxon>
        <taxon>Mycolicibacterium</taxon>
    </lineage>
</organism>
<gene>
    <name evidence="1" type="ORF">K6L26_08750</name>
</gene>
<evidence type="ECO:0000313" key="1">
    <source>
        <dbReference type="EMBL" id="QZH67702.1"/>
    </source>
</evidence>